<accession>A0ABQ0Z5Y8</accession>
<evidence type="ECO:0000256" key="1">
    <source>
        <dbReference type="ARBA" id="ARBA00001286"/>
    </source>
</evidence>
<protein>
    <submittedName>
        <fullName evidence="8">Methylated-DNA--[protein]-cysteine S-methyltransferase</fullName>
    </submittedName>
</protein>
<keyword evidence="4" id="KW-0227">DNA damage</keyword>
<dbReference type="EMBL" id="BLAJ01000003">
    <property type="protein sequence ID" value="GES50802.1"/>
    <property type="molecule type" value="Genomic_DNA"/>
</dbReference>
<dbReference type="CDD" id="cd06445">
    <property type="entry name" value="ATase"/>
    <property type="match status" value="1"/>
</dbReference>
<evidence type="ECO:0000256" key="3">
    <source>
        <dbReference type="ARBA" id="ARBA00022679"/>
    </source>
</evidence>
<organism evidence="8 9">
    <name type="scientific">Rhizobium dioscoreae</name>
    <dbReference type="NCBI Taxonomy" id="2653122"/>
    <lineage>
        <taxon>Bacteria</taxon>
        <taxon>Pseudomonadati</taxon>
        <taxon>Pseudomonadota</taxon>
        <taxon>Alphaproteobacteria</taxon>
        <taxon>Hyphomicrobiales</taxon>
        <taxon>Rhizobiaceae</taxon>
        <taxon>Rhizobium/Agrobacterium group</taxon>
        <taxon>Rhizobium</taxon>
    </lineage>
</organism>
<dbReference type="PROSITE" id="PS00374">
    <property type="entry name" value="MGMT"/>
    <property type="match status" value="1"/>
</dbReference>
<dbReference type="SUPFAM" id="SSF53155">
    <property type="entry name" value="Methylated DNA-protein cysteine methyltransferase domain"/>
    <property type="match status" value="1"/>
</dbReference>
<name>A0ABQ0Z5Y8_9HYPH</name>
<proteinExistence type="predicted"/>
<evidence type="ECO:0000256" key="2">
    <source>
        <dbReference type="ARBA" id="ARBA00022603"/>
    </source>
</evidence>
<keyword evidence="2" id="KW-0489">Methyltransferase</keyword>
<comment type="catalytic activity">
    <reaction evidence="6">
        <text>a 6-O-methyl-2'-deoxyguanosine in DNA + L-cysteinyl-[protein] = S-methyl-L-cysteinyl-[protein] + a 2'-deoxyguanosine in DNA</text>
        <dbReference type="Rhea" id="RHEA:24000"/>
        <dbReference type="Rhea" id="RHEA-COMP:10131"/>
        <dbReference type="Rhea" id="RHEA-COMP:10132"/>
        <dbReference type="Rhea" id="RHEA-COMP:11367"/>
        <dbReference type="Rhea" id="RHEA-COMP:11368"/>
        <dbReference type="ChEBI" id="CHEBI:29950"/>
        <dbReference type="ChEBI" id="CHEBI:82612"/>
        <dbReference type="ChEBI" id="CHEBI:85445"/>
        <dbReference type="ChEBI" id="CHEBI:85448"/>
        <dbReference type="EC" id="2.1.1.63"/>
    </reaction>
</comment>
<dbReference type="Gene3D" id="1.10.10.10">
    <property type="entry name" value="Winged helix-like DNA-binding domain superfamily/Winged helix DNA-binding domain"/>
    <property type="match status" value="1"/>
</dbReference>
<dbReference type="NCBIfam" id="TIGR00589">
    <property type="entry name" value="ogt"/>
    <property type="match status" value="1"/>
</dbReference>
<dbReference type="InterPro" id="IPR036217">
    <property type="entry name" value="MethylDNA_cys_MeTrfase_DNAb"/>
</dbReference>
<evidence type="ECO:0000313" key="9">
    <source>
        <dbReference type="Proteomes" id="UP000390335"/>
    </source>
</evidence>
<dbReference type="SUPFAM" id="SSF46767">
    <property type="entry name" value="Methylated DNA-protein cysteine methyltransferase, C-terminal domain"/>
    <property type="match status" value="1"/>
</dbReference>
<dbReference type="PANTHER" id="PTHR10815">
    <property type="entry name" value="METHYLATED-DNA--PROTEIN-CYSTEINE METHYLTRANSFERASE"/>
    <property type="match status" value="1"/>
</dbReference>
<keyword evidence="9" id="KW-1185">Reference proteome</keyword>
<evidence type="ECO:0000256" key="4">
    <source>
        <dbReference type="ARBA" id="ARBA00022763"/>
    </source>
</evidence>
<dbReference type="PANTHER" id="PTHR10815:SF5">
    <property type="entry name" value="METHYLATED-DNA--PROTEIN-CYSTEINE METHYLTRANSFERASE"/>
    <property type="match status" value="1"/>
</dbReference>
<evidence type="ECO:0000313" key="8">
    <source>
        <dbReference type="EMBL" id="GES50802.1"/>
    </source>
</evidence>
<dbReference type="InterPro" id="IPR014048">
    <property type="entry name" value="MethylDNA_cys_MeTrfase_DNA-bd"/>
</dbReference>
<dbReference type="Pfam" id="PF01035">
    <property type="entry name" value="DNA_binding_1"/>
    <property type="match status" value="1"/>
</dbReference>
<evidence type="ECO:0000256" key="5">
    <source>
        <dbReference type="ARBA" id="ARBA00023204"/>
    </source>
</evidence>
<gene>
    <name evidence="8" type="ORF">RsS93_34160</name>
</gene>
<comment type="caution">
    <text evidence="8">The sequence shown here is derived from an EMBL/GenBank/DDBJ whole genome shotgun (WGS) entry which is preliminary data.</text>
</comment>
<feature type="domain" description="Methylated-DNA-[protein]-cysteine S-methyltransferase DNA binding" evidence="7">
    <location>
        <begin position="101"/>
        <end position="183"/>
    </location>
</feature>
<sequence length="197" mass="20924">MTSGNTGAFVMNETRQNYLIFETAGGFCGIAWNDVGVLRFQLPTKDAGATERLLLRRLPNAQPGAPSTEIAGVVAKVKRYFAGEEIDFSDVTLDLGEQDAFFRQIYDAARQVAWGHTTTYGTLAKQLGAGPEAARDVGQAMAKNPVALIIPCHRVLAAGGKIGGFSAPGGSNSKARMLELEGVQLAPPKPVQQSLAF</sequence>
<evidence type="ECO:0000256" key="6">
    <source>
        <dbReference type="ARBA" id="ARBA00049348"/>
    </source>
</evidence>
<keyword evidence="3" id="KW-0808">Transferase</keyword>
<reference evidence="8 9" key="1">
    <citation type="journal article" date="2020" name="Genome Biol. Evol.">
        <title>Rhizobium dioscoreae sp. nov., a plant growth-promoting bacterium isolated from yam (Dioscorea species).</title>
        <authorList>
            <person name="Ouyabe M."/>
            <person name="Tanaka N."/>
            <person name="Shiwa Y."/>
            <person name="Fujita N."/>
            <person name="Kikuno H."/>
            <person name="Babil P."/>
            <person name="Shiwachi H."/>
        </authorList>
    </citation>
    <scope>NUCLEOTIDE SEQUENCE [LARGE SCALE GENOMIC DNA]</scope>
    <source>
        <strain evidence="8 9">S-93</strain>
    </source>
</reference>
<comment type="catalytic activity">
    <reaction evidence="1">
        <text>a 4-O-methyl-thymidine in DNA + L-cysteinyl-[protein] = a thymidine in DNA + S-methyl-L-cysteinyl-[protein]</text>
        <dbReference type="Rhea" id="RHEA:53428"/>
        <dbReference type="Rhea" id="RHEA-COMP:10131"/>
        <dbReference type="Rhea" id="RHEA-COMP:10132"/>
        <dbReference type="Rhea" id="RHEA-COMP:13555"/>
        <dbReference type="Rhea" id="RHEA-COMP:13556"/>
        <dbReference type="ChEBI" id="CHEBI:29950"/>
        <dbReference type="ChEBI" id="CHEBI:82612"/>
        <dbReference type="ChEBI" id="CHEBI:137386"/>
        <dbReference type="ChEBI" id="CHEBI:137387"/>
        <dbReference type="EC" id="2.1.1.63"/>
    </reaction>
</comment>
<keyword evidence="5" id="KW-0234">DNA repair</keyword>
<evidence type="ECO:0000259" key="7">
    <source>
        <dbReference type="Pfam" id="PF01035"/>
    </source>
</evidence>
<dbReference type="InterPro" id="IPR001497">
    <property type="entry name" value="MethylDNA_cys_MeTrfase_AS"/>
</dbReference>
<dbReference type="Proteomes" id="UP000390335">
    <property type="component" value="Unassembled WGS sequence"/>
</dbReference>
<dbReference type="InterPro" id="IPR036388">
    <property type="entry name" value="WH-like_DNA-bd_sf"/>
</dbReference>
<dbReference type="InterPro" id="IPR036631">
    <property type="entry name" value="MGMT_N_sf"/>
</dbReference>